<reference evidence="6 7" key="1">
    <citation type="submission" date="2018-05" db="EMBL/GenBank/DDBJ databases">
        <title>Draft genome sequence of Scytalidium lignicola DSM 105466, a ubiquitous saprotrophic fungus.</title>
        <authorList>
            <person name="Buettner E."/>
            <person name="Gebauer A.M."/>
            <person name="Hofrichter M."/>
            <person name="Liers C."/>
            <person name="Kellner H."/>
        </authorList>
    </citation>
    <scope>NUCLEOTIDE SEQUENCE [LARGE SCALE GENOMIC DNA]</scope>
    <source>
        <strain evidence="6 7">DSM 105466</strain>
    </source>
</reference>
<protein>
    <recommendedName>
        <fullName evidence="5">Aconitase/3-isopropylmalate dehydratase large subunit alpha/beta/alpha domain-containing protein</fullName>
    </recommendedName>
</protein>
<dbReference type="InterPro" id="IPR015928">
    <property type="entry name" value="Aconitase/3IPM_dehydase_swvl"/>
</dbReference>
<dbReference type="InterPro" id="IPR050067">
    <property type="entry name" value="IPM_dehydratase_rel_enz"/>
</dbReference>
<keyword evidence="1" id="KW-0479">Metal-binding</keyword>
<dbReference type="InterPro" id="IPR001030">
    <property type="entry name" value="Acoase/IPM_deHydtase_lsu_aba"/>
</dbReference>
<dbReference type="AlphaFoldDB" id="A0A3E2GX28"/>
<keyword evidence="7" id="KW-1185">Reference proteome</keyword>
<dbReference type="GO" id="GO:0046872">
    <property type="term" value="F:metal ion binding"/>
    <property type="evidence" value="ECO:0007669"/>
    <property type="project" value="UniProtKB-KW"/>
</dbReference>
<evidence type="ECO:0000256" key="1">
    <source>
        <dbReference type="ARBA" id="ARBA00022723"/>
    </source>
</evidence>
<feature type="domain" description="Aconitase/3-isopropylmalate dehydratase large subunit alpha/beta/alpha" evidence="5">
    <location>
        <begin position="443"/>
        <end position="561"/>
    </location>
</feature>
<dbReference type="PANTHER" id="PTHR43822">
    <property type="entry name" value="HOMOACONITASE, MITOCHONDRIAL-RELATED"/>
    <property type="match status" value="1"/>
</dbReference>
<evidence type="ECO:0000259" key="5">
    <source>
        <dbReference type="Pfam" id="PF00330"/>
    </source>
</evidence>
<dbReference type="Pfam" id="PF00330">
    <property type="entry name" value="Aconitase"/>
    <property type="match status" value="2"/>
</dbReference>
<evidence type="ECO:0000256" key="3">
    <source>
        <dbReference type="ARBA" id="ARBA00023014"/>
    </source>
</evidence>
<gene>
    <name evidence="6" type="ORF">B7463_g10652</name>
</gene>
<feature type="domain" description="Aconitase/3-isopropylmalate dehydratase large subunit alpha/beta/alpha" evidence="5">
    <location>
        <begin position="229"/>
        <end position="438"/>
    </location>
</feature>
<dbReference type="STRING" id="5539.A0A3E2GX28"/>
<keyword evidence="2" id="KW-0408">Iron</keyword>
<feature type="non-terminal residue" evidence="6">
    <location>
        <position position="786"/>
    </location>
</feature>
<dbReference type="PANTHER" id="PTHR43822:SF2">
    <property type="entry name" value="HOMOACONITASE, MITOCHONDRIAL"/>
    <property type="match status" value="1"/>
</dbReference>
<comment type="caution">
    <text evidence="6">The sequence shown here is derived from an EMBL/GenBank/DDBJ whole genome shotgun (WGS) entry which is preliminary data.</text>
</comment>
<evidence type="ECO:0000256" key="4">
    <source>
        <dbReference type="ARBA" id="ARBA00023239"/>
    </source>
</evidence>
<dbReference type="InterPro" id="IPR015931">
    <property type="entry name" value="Acnase/IPM_dHydase_lsu_aba_1/3"/>
</dbReference>
<proteinExistence type="predicted"/>
<dbReference type="SUPFAM" id="SSF53732">
    <property type="entry name" value="Aconitase iron-sulfur domain"/>
    <property type="match status" value="1"/>
</dbReference>
<dbReference type="Proteomes" id="UP000258309">
    <property type="component" value="Unassembled WGS sequence"/>
</dbReference>
<feature type="non-terminal residue" evidence="6">
    <location>
        <position position="1"/>
    </location>
</feature>
<dbReference type="Gene3D" id="3.30.499.10">
    <property type="entry name" value="Aconitase, domain 3"/>
    <property type="match status" value="2"/>
</dbReference>
<dbReference type="EMBL" id="NCSJ02000314">
    <property type="protein sequence ID" value="RFU25686.1"/>
    <property type="molecule type" value="Genomic_DNA"/>
</dbReference>
<name>A0A3E2GX28_SCYLI</name>
<dbReference type="GO" id="GO:0043436">
    <property type="term" value="P:oxoacid metabolic process"/>
    <property type="evidence" value="ECO:0007669"/>
    <property type="project" value="UniProtKB-ARBA"/>
</dbReference>
<organism evidence="6 7">
    <name type="scientific">Scytalidium lignicola</name>
    <name type="common">Hyphomycete</name>
    <dbReference type="NCBI Taxonomy" id="5539"/>
    <lineage>
        <taxon>Eukaryota</taxon>
        <taxon>Fungi</taxon>
        <taxon>Dikarya</taxon>
        <taxon>Ascomycota</taxon>
        <taxon>Pezizomycotina</taxon>
        <taxon>Leotiomycetes</taxon>
        <taxon>Leotiomycetes incertae sedis</taxon>
        <taxon>Scytalidium</taxon>
    </lineage>
</organism>
<dbReference type="SUPFAM" id="SSF52016">
    <property type="entry name" value="LeuD/IlvD-like"/>
    <property type="match status" value="1"/>
</dbReference>
<evidence type="ECO:0000256" key="2">
    <source>
        <dbReference type="ARBA" id="ARBA00023004"/>
    </source>
</evidence>
<sequence>MAIGNILVSFPDILGQNLPSQDFYQNVIDLLNSVRGHKIAVAGLDNALESIVLSGPPHLFQTLRQLDTALATTGKAAEAEALENVVTKCLVKKTFGGLGLDQDATGLLSSDYENILFLVDAYLEALISQERSQAITPSTLSTTKSASTKPMNLTQKIFAHHSTSTVPVEGLKVGDTISIAVDWVITSEARLDELGENTIWRTDRFWIAGDHVVDPRVTDRPKVRALVTASEKAKHDYKMTEYQGMNYTIMHTEFVRERAQPGMVAIGADSHTCSAGAVSCLAIGLGAADVIMPLVTGETWFKVPESIFIRFIGKPTFGMTGKDVILYILKELKRNTVAASRVVEFSGPGAKWLSIDARFAICNMCTEFGAITGIFVPDEITRDYISKRRLKTNRSHVVYFQPDDGAEYAGIFDIDLSNVTSTIAIHPSPDNVVAISEKPALEFDGVFIGSCTTTEEEPILAALVLQIGLEEGIPIKPGKRHMVAGSLPIVEKLESLGLLSVYEAAAFTRGVPGCSYCIAMSADQAKPGETWLSSQNRNYRDRMGPGSFANITSAATVASSSFGMRLTDPRPFLEKIDQGLFKRYTKYFEQSSLGPVDYVEPSLGLAKRPLAESKLSKPDSVIKPDSQQGNGMSVPLIVNSKIITLGDFIDTDAMAPSHYLVENLSDEELGTHCLENTHPNFRENVKNGQQVLVAGSSFGCGSSREQAVLALKERRVTVDGHTTFYFQMADMEWKLTINQGLVNAYKKFGRSIWEQLTASDARTEVQSQAFNEIGGLERPIETKLEW</sequence>
<dbReference type="PRINTS" id="PR00415">
    <property type="entry name" value="ACONITASE"/>
</dbReference>
<dbReference type="OrthoDB" id="419183at2759"/>
<keyword evidence="3" id="KW-0411">Iron-sulfur</keyword>
<dbReference type="InterPro" id="IPR036008">
    <property type="entry name" value="Aconitase_4Fe-4S_dom"/>
</dbReference>
<dbReference type="GO" id="GO:0016829">
    <property type="term" value="F:lyase activity"/>
    <property type="evidence" value="ECO:0007669"/>
    <property type="project" value="UniProtKB-KW"/>
</dbReference>
<dbReference type="Gene3D" id="3.20.19.10">
    <property type="entry name" value="Aconitase, domain 4"/>
    <property type="match status" value="1"/>
</dbReference>
<dbReference type="GO" id="GO:0051536">
    <property type="term" value="F:iron-sulfur cluster binding"/>
    <property type="evidence" value="ECO:0007669"/>
    <property type="project" value="UniProtKB-KW"/>
</dbReference>
<evidence type="ECO:0000313" key="6">
    <source>
        <dbReference type="EMBL" id="RFU25686.1"/>
    </source>
</evidence>
<accession>A0A3E2GX28</accession>
<keyword evidence="4" id="KW-0456">Lyase</keyword>
<evidence type="ECO:0000313" key="7">
    <source>
        <dbReference type="Proteomes" id="UP000258309"/>
    </source>
</evidence>